<sequence length="162" mass="16321">MSLSLRLRRASAAGALLAAALFATACEPTDQVAPASVAPSHSSSAPAPSPSPTPTPTPTPTQTPEATPTPTPEPTVAATTQAPRTATTKPAATPTAARTTSKPPAEPTHTQQAAGCHPLSNAGNCYKAGQFCRASDHGVSGTDASGRTIVCVDKNGWRWIAS</sequence>
<dbReference type="EMBL" id="RJVJ01000001">
    <property type="protein sequence ID" value="ROR45070.1"/>
    <property type="molecule type" value="Genomic_DNA"/>
</dbReference>
<dbReference type="OrthoDB" id="4751997at2"/>
<evidence type="ECO:0000256" key="2">
    <source>
        <dbReference type="SAM" id="SignalP"/>
    </source>
</evidence>
<evidence type="ECO:0000313" key="3">
    <source>
        <dbReference type="EMBL" id="ROR45070.1"/>
    </source>
</evidence>
<organism evidence="3 4">
    <name type="scientific">Kitasatospora cineracea</name>
    <dbReference type="NCBI Taxonomy" id="88074"/>
    <lineage>
        <taxon>Bacteria</taxon>
        <taxon>Bacillati</taxon>
        <taxon>Actinomycetota</taxon>
        <taxon>Actinomycetes</taxon>
        <taxon>Kitasatosporales</taxon>
        <taxon>Streptomycetaceae</taxon>
        <taxon>Kitasatospora</taxon>
    </lineage>
</organism>
<evidence type="ECO:0000256" key="1">
    <source>
        <dbReference type="SAM" id="MobiDB-lite"/>
    </source>
</evidence>
<feature type="region of interest" description="Disordered" evidence="1">
    <location>
        <begin position="33"/>
        <end position="115"/>
    </location>
</feature>
<protein>
    <submittedName>
        <fullName evidence="3">Uncharacterized protein</fullName>
    </submittedName>
</protein>
<dbReference type="PROSITE" id="PS51257">
    <property type="entry name" value="PROKAR_LIPOPROTEIN"/>
    <property type="match status" value="1"/>
</dbReference>
<dbReference type="RefSeq" id="WP_148089457.1">
    <property type="nucleotide sequence ID" value="NZ_RJVJ01000001.1"/>
</dbReference>
<comment type="caution">
    <text evidence="3">The sequence shown here is derived from an EMBL/GenBank/DDBJ whole genome shotgun (WGS) entry which is preliminary data.</text>
</comment>
<name>A0A8G1UJA6_9ACTN</name>
<proteinExistence type="predicted"/>
<gene>
    <name evidence="3" type="ORF">EDD39_3282</name>
</gene>
<accession>A0A8G1UJA6</accession>
<feature type="chain" id="PRO_5034111880" evidence="2">
    <location>
        <begin position="26"/>
        <end position="162"/>
    </location>
</feature>
<feature type="signal peptide" evidence="2">
    <location>
        <begin position="1"/>
        <end position="25"/>
    </location>
</feature>
<reference evidence="3 4" key="1">
    <citation type="submission" date="2018-11" db="EMBL/GenBank/DDBJ databases">
        <title>Sequencing the genomes of 1000 actinobacteria strains.</title>
        <authorList>
            <person name="Klenk H.-P."/>
        </authorList>
    </citation>
    <scope>NUCLEOTIDE SEQUENCE [LARGE SCALE GENOMIC DNA]</scope>
    <source>
        <strain evidence="3 4">DSM 44780</strain>
    </source>
</reference>
<feature type="compositionally biased region" description="Pro residues" evidence="1">
    <location>
        <begin position="47"/>
        <end position="73"/>
    </location>
</feature>
<keyword evidence="2" id="KW-0732">Signal</keyword>
<feature type="compositionally biased region" description="Low complexity" evidence="1">
    <location>
        <begin position="74"/>
        <end position="103"/>
    </location>
</feature>
<evidence type="ECO:0000313" key="4">
    <source>
        <dbReference type="Proteomes" id="UP000267408"/>
    </source>
</evidence>
<dbReference type="AlphaFoldDB" id="A0A8G1UJA6"/>
<dbReference type="Proteomes" id="UP000267408">
    <property type="component" value="Unassembled WGS sequence"/>
</dbReference>
<feature type="compositionally biased region" description="Low complexity" evidence="1">
    <location>
        <begin position="33"/>
        <end position="46"/>
    </location>
</feature>